<evidence type="ECO:0000256" key="1">
    <source>
        <dbReference type="SAM" id="MobiDB-lite"/>
    </source>
</evidence>
<dbReference type="InParanoid" id="A0A4S2MWG6"/>
<evidence type="ECO:0000313" key="2">
    <source>
        <dbReference type="EMBL" id="TGZ80876.1"/>
    </source>
</evidence>
<feature type="compositionally biased region" description="Low complexity" evidence="1">
    <location>
        <begin position="200"/>
        <end position="213"/>
    </location>
</feature>
<name>A0A4S2MWG6_9PEZI</name>
<sequence length="415" mass="45909">MDPFLPFLGPCLSTISTLTKLSILCCSLSAVESEIQAYTLLLTHHKSTLTSIISQLPQKQHLLDPGFRAYIERTLQDAALSMSLIDSVLGEMVRRIEKKGRVSWRQRFGWVFAETEAAMALEKFMSGVHVSCVGIDTRLGALGERTVEVERRVVVERVVERVVEKPVERGRKKEEKKKEREKEKKRKVEDTHGKEKQKKQSPSTTTSTMTSHPQKVRLQERKLGPGESLAVWLAGGMPEKHQKSTSSHRCPSGSHPPTTTAAKKATCKDRPSDNTRARTRSRARAHFSTNPQQPPPSPRPPHQKRRASDTAIVTAKAEKDRKDKPKPIITRITELPTPSPSPNIAQKQTPPQAHTAGASEPNLLAFLVTQVWPASSSASEKEKEKEAAAEGKHHQAPPISFTASGAGKGGRKKKV</sequence>
<feature type="compositionally biased region" description="Basic and acidic residues" evidence="1">
    <location>
        <begin position="266"/>
        <end position="276"/>
    </location>
</feature>
<dbReference type="EMBL" id="ML220122">
    <property type="protein sequence ID" value="TGZ80876.1"/>
    <property type="molecule type" value="Genomic_DNA"/>
</dbReference>
<protein>
    <submittedName>
        <fullName evidence="2">Uncharacterized protein</fullName>
    </submittedName>
</protein>
<keyword evidence="3" id="KW-1185">Reference proteome</keyword>
<feature type="region of interest" description="Disordered" evidence="1">
    <location>
        <begin position="165"/>
        <end position="224"/>
    </location>
</feature>
<feature type="compositionally biased region" description="Basic and acidic residues" evidence="1">
    <location>
        <begin position="379"/>
        <end position="393"/>
    </location>
</feature>
<feature type="compositionally biased region" description="Basic and acidic residues" evidence="1">
    <location>
        <begin position="316"/>
        <end position="326"/>
    </location>
</feature>
<accession>A0A4S2MWG6</accession>
<feature type="compositionally biased region" description="Basic and acidic residues" evidence="1">
    <location>
        <begin position="165"/>
        <end position="194"/>
    </location>
</feature>
<evidence type="ECO:0000313" key="3">
    <source>
        <dbReference type="Proteomes" id="UP000298138"/>
    </source>
</evidence>
<dbReference type="Proteomes" id="UP000298138">
    <property type="component" value="Unassembled WGS sequence"/>
</dbReference>
<proteinExistence type="predicted"/>
<feature type="compositionally biased region" description="Polar residues" evidence="1">
    <location>
        <begin position="342"/>
        <end position="352"/>
    </location>
</feature>
<feature type="region of interest" description="Disordered" evidence="1">
    <location>
        <begin position="373"/>
        <end position="415"/>
    </location>
</feature>
<dbReference type="AlphaFoldDB" id="A0A4S2MWG6"/>
<gene>
    <name evidence="2" type="ORF">EX30DRAFT_371903</name>
</gene>
<reference evidence="2 3" key="1">
    <citation type="submission" date="2019-04" db="EMBL/GenBank/DDBJ databases">
        <title>Comparative genomics and transcriptomics to analyze fruiting body development in filamentous ascomycetes.</title>
        <authorList>
            <consortium name="DOE Joint Genome Institute"/>
            <person name="Lutkenhaus R."/>
            <person name="Traeger S."/>
            <person name="Breuer J."/>
            <person name="Kuo A."/>
            <person name="Lipzen A."/>
            <person name="Pangilinan J."/>
            <person name="Dilworth D."/>
            <person name="Sandor L."/>
            <person name="Poggeler S."/>
            <person name="Barry K."/>
            <person name="Grigoriev I.V."/>
            <person name="Nowrousian M."/>
        </authorList>
    </citation>
    <scope>NUCLEOTIDE SEQUENCE [LARGE SCALE GENOMIC DNA]</scope>
    <source>
        <strain evidence="2 3">CBS 389.68</strain>
    </source>
</reference>
<organism evidence="2 3">
    <name type="scientific">Ascodesmis nigricans</name>
    <dbReference type="NCBI Taxonomy" id="341454"/>
    <lineage>
        <taxon>Eukaryota</taxon>
        <taxon>Fungi</taxon>
        <taxon>Dikarya</taxon>
        <taxon>Ascomycota</taxon>
        <taxon>Pezizomycotina</taxon>
        <taxon>Pezizomycetes</taxon>
        <taxon>Pezizales</taxon>
        <taxon>Ascodesmidaceae</taxon>
        <taxon>Ascodesmis</taxon>
    </lineage>
</organism>
<feature type="region of interest" description="Disordered" evidence="1">
    <location>
        <begin position="237"/>
        <end position="361"/>
    </location>
</feature>